<evidence type="ECO:0000313" key="3">
    <source>
        <dbReference type="Proteomes" id="UP000290942"/>
    </source>
</evidence>
<accession>A0A449A965</accession>
<keyword evidence="1" id="KW-0812">Transmembrane</keyword>
<organism evidence="2 3">
    <name type="scientific">Mycoplasmopsis bovigenitalium</name>
    <dbReference type="NCBI Taxonomy" id="2112"/>
    <lineage>
        <taxon>Bacteria</taxon>
        <taxon>Bacillati</taxon>
        <taxon>Mycoplasmatota</taxon>
        <taxon>Mycoplasmoidales</taxon>
        <taxon>Metamycoplasmataceae</taxon>
        <taxon>Mycoplasmopsis</taxon>
    </lineage>
</organism>
<keyword evidence="1" id="KW-1133">Transmembrane helix</keyword>
<evidence type="ECO:0008006" key="4">
    <source>
        <dbReference type="Google" id="ProtNLM"/>
    </source>
</evidence>
<sequence length="558" mass="65662">MYNLTMTKSLENQVKQKNPYFINVEKKQKNQILTTKKAIAGVEFLKLLFLLFISAFFILIQYGSNWIKDQNTANVIEILYLYSVGLVFGDLTIFIIIGVLLSLIINWLELFLKKYYFKWFSEHLKIDYWFISKRLKLILWSSIVCVVMLYHWTLLSKRELENNWFYSTNDLKNIFLRGWYYSFTQGPQKALEIPNAKGNIGVLADTIFNILHVISFGPYLMILSCATIQIVSWLFFTTINPIKYFKKYSSKKTPIELKNNLKKINSLFIYTQEVERYFEFIDKACKILEIDIEQTSLKKILKLIKVNHEILSTNIETFKYYEHIKSTKQKEESDEMKFKKLVDEVLAKQNIESVKNIPPQHQTVIIEEQLEQDDTLLNTEIIENNQNTENTLEQVEFASPTTEEKTNIINQEIIDNNSINNEQNNEQNDLNEFNQNIDRTIELRSIDTVTLNEIQDETCDIILKPESQTSSMKVEIKPTIKNSVSDNFVLIDTNELLLNDSIQTEITNTNNYQNMNKQTQNSMEFVNINTQEIEHYENSVDSIKEQPNDEYDWISPFE</sequence>
<evidence type="ECO:0000256" key="1">
    <source>
        <dbReference type="SAM" id="Phobius"/>
    </source>
</evidence>
<dbReference type="AlphaFoldDB" id="A0A449A965"/>
<proteinExistence type="predicted"/>
<feature type="transmembrane region" description="Helical" evidence="1">
    <location>
        <begin position="80"/>
        <end position="108"/>
    </location>
</feature>
<feature type="transmembrane region" description="Helical" evidence="1">
    <location>
        <begin position="38"/>
        <end position="60"/>
    </location>
</feature>
<keyword evidence="1" id="KW-0472">Membrane</keyword>
<gene>
    <name evidence="2" type="ORF">NCTC10122_00417</name>
</gene>
<dbReference type="EMBL" id="LR214970">
    <property type="protein sequence ID" value="VEU60815.1"/>
    <property type="molecule type" value="Genomic_DNA"/>
</dbReference>
<feature type="transmembrane region" description="Helical" evidence="1">
    <location>
        <begin position="219"/>
        <end position="242"/>
    </location>
</feature>
<name>A0A449A965_9BACT</name>
<evidence type="ECO:0000313" key="2">
    <source>
        <dbReference type="EMBL" id="VEU60815.1"/>
    </source>
</evidence>
<feature type="transmembrane region" description="Helical" evidence="1">
    <location>
        <begin position="137"/>
        <end position="155"/>
    </location>
</feature>
<protein>
    <recommendedName>
        <fullName evidence="4">Transmembrane protein</fullName>
    </recommendedName>
</protein>
<dbReference type="Proteomes" id="UP000290942">
    <property type="component" value="Chromosome"/>
</dbReference>
<reference evidence="2 3" key="1">
    <citation type="submission" date="2019-01" db="EMBL/GenBank/DDBJ databases">
        <authorList>
            <consortium name="Pathogen Informatics"/>
        </authorList>
    </citation>
    <scope>NUCLEOTIDE SEQUENCE [LARGE SCALE GENOMIC DNA]</scope>
    <source>
        <strain evidence="2 3">NCTC10122</strain>
    </source>
</reference>